<dbReference type="PROSITE" id="PS00622">
    <property type="entry name" value="HTH_LUXR_1"/>
    <property type="match status" value="1"/>
</dbReference>
<keyword evidence="6" id="KW-1185">Reference proteome</keyword>
<dbReference type="PANTHER" id="PTHR44688:SF25">
    <property type="entry name" value="HTH LUXR-TYPE DOMAIN-CONTAINING PROTEIN"/>
    <property type="match status" value="1"/>
</dbReference>
<dbReference type="SMART" id="SM00065">
    <property type="entry name" value="GAF"/>
    <property type="match status" value="1"/>
</dbReference>
<dbReference type="Pfam" id="PF13185">
    <property type="entry name" value="GAF_2"/>
    <property type="match status" value="1"/>
</dbReference>
<dbReference type="Gene3D" id="3.30.450.40">
    <property type="match status" value="1"/>
</dbReference>
<dbReference type="InterPro" id="IPR003018">
    <property type="entry name" value="GAF"/>
</dbReference>
<evidence type="ECO:0000259" key="4">
    <source>
        <dbReference type="PROSITE" id="PS50043"/>
    </source>
</evidence>
<comment type="caution">
    <text evidence="5">The sequence shown here is derived from an EMBL/GenBank/DDBJ whole genome shotgun (WGS) entry which is preliminary data.</text>
</comment>
<dbReference type="SMART" id="SM00421">
    <property type="entry name" value="HTH_LUXR"/>
    <property type="match status" value="1"/>
</dbReference>
<accession>A0ABN1H659</accession>
<dbReference type="Gene3D" id="1.10.10.10">
    <property type="entry name" value="Winged helix-like DNA-binding domain superfamily/Winged helix DNA-binding domain"/>
    <property type="match status" value="1"/>
</dbReference>
<dbReference type="EMBL" id="BAAAHE010000036">
    <property type="protein sequence ID" value="GAA0629718.1"/>
    <property type="molecule type" value="Genomic_DNA"/>
</dbReference>
<name>A0ABN1H659_9ACTN</name>
<dbReference type="InterPro" id="IPR036388">
    <property type="entry name" value="WH-like_DNA-bd_sf"/>
</dbReference>
<evidence type="ECO:0000256" key="3">
    <source>
        <dbReference type="ARBA" id="ARBA00023163"/>
    </source>
</evidence>
<evidence type="ECO:0000313" key="5">
    <source>
        <dbReference type="EMBL" id="GAA0629718.1"/>
    </source>
</evidence>
<dbReference type="InterPro" id="IPR000792">
    <property type="entry name" value="Tscrpt_reg_LuxR_C"/>
</dbReference>
<dbReference type="RefSeq" id="WP_344607427.1">
    <property type="nucleotide sequence ID" value="NZ_BAAAHE010000036.1"/>
</dbReference>
<dbReference type="SUPFAM" id="SSF55781">
    <property type="entry name" value="GAF domain-like"/>
    <property type="match status" value="1"/>
</dbReference>
<dbReference type="PROSITE" id="PS50043">
    <property type="entry name" value="HTH_LUXR_2"/>
    <property type="match status" value="1"/>
</dbReference>
<reference evidence="5 6" key="1">
    <citation type="journal article" date="2019" name="Int. J. Syst. Evol. Microbiol.">
        <title>The Global Catalogue of Microorganisms (GCM) 10K type strain sequencing project: providing services to taxonomists for standard genome sequencing and annotation.</title>
        <authorList>
            <consortium name="The Broad Institute Genomics Platform"/>
            <consortium name="The Broad Institute Genome Sequencing Center for Infectious Disease"/>
            <person name="Wu L."/>
            <person name="Ma J."/>
        </authorList>
    </citation>
    <scope>NUCLEOTIDE SEQUENCE [LARGE SCALE GENOMIC DNA]</scope>
    <source>
        <strain evidence="5 6">JCM 10671</strain>
    </source>
</reference>
<keyword evidence="2" id="KW-0238">DNA-binding</keyword>
<proteinExistence type="predicted"/>
<feature type="domain" description="HTH luxR-type" evidence="4">
    <location>
        <begin position="348"/>
        <end position="413"/>
    </location>
</feature>
<keyword evidence="1" id="KW-0805">Transcription regulation</keyword>
<gene>
    <name evidence="5" type="ORF">GCM10009547_36740</name>
</gene>
<dbReference type="CDD" id="cd06170">
    <property type="entry name" value="LuxR_C_like"/>
    <property type="match status" value="1"/>
</dbReference>
<evidence type="ECO:0000256" key="1">
    <source>
        <dbReference type="ARBA" id="ARBA00023015"/>
    </source>
</evidence>
<sequence length="421" mass="45838">MSSSRVEFMRSRDPGAPWPGRGYLLPAGRREQLRALLGRVADLTGRDDLWDPALVVDYAAAHDVIAAGWEILLGALGTHPVGHPAGTNGSGAHLNGSTPALDDLIDLIRDLKAFDDDIRDERLELRDAALGRVREALAALRRIDATATLVNEAAVAVCSLGFDRAIVSRIDHGRWLPETVYVGRDARWAEEILAAGRENPVVLDENVPEWEMVRRGTALLISDAQQNPGVNRPIAETSLSRSYVAAPIVAHGSVVGFLHADCYYQKRNLDETDREVLAAFGEGLGYALARSAVLDRLNAVRVDLGNLVSGVTTALPVADWSLHRPLDPPSDPPASNGHAFLQTFLAPGEDGEAALTRREVEVLRRMAEGDTNARIARRLVISEGTVKTHVKHILRKLGASNRAEAVSRWVQLERQQRVPGE</sequence>
<dbReference type="SUPFAM" id="SSF46894">
    <property type="entry name" value="C-terminal effector domain of the bipartite response regulators"/>
    <property type="match status" value="1"/>
</dbReference>
<dbReference type="PRINTS" id="PR00038">
    <property type="entry name" value="HTHLUXR"/>
</dbReference>
<dbReference type="PANTHER" id="PTHR44688">
    <property type="entry name" value="DNA-BINDING TRANSCRIPTIONAL ACTIVATOR DEVR_DOSR"/>
    <property type="match status" value="1"/>
</dbReference>
<dbReference type="InterPro" id="IPR029016">
    <property type="entry name" value="GAF-like_dom_sf"/>
</dbReference>
<dbReference type="InterPro" id="IPR016032">
    <property type="entry name" value="Sig_transdc_resp-reg_C-effctor"/>
</dbReference>
<keyword evidence="3" id="KW-0804">Transcription</keyword>
<evidence type="ECO:0000313" key="6">
    <source>
        <dbReference type="Proteomes" id="UP001500957"/>
    </source>
</evidence>
<evidence type="ECO:0000256" key="2">
    <source>
        <dbReference type="ARBA" id="ARBA00023125"/>
    </source>
</evidence>
<protein>
    <recommendedName>
        <fullName evidence="4">HTH luxR-type domain-containing protein</fullName>
    </recommendedName>
</protein>
<dbReference type="Proteomes" id="UP001500957">
    <property type="component" value="Unassembled WGS sequence"/>
</dbReference>
<dbReference type="Pfam" id="PF00196">
    <property type="entry name" value="GerE"/>
    <property type="match status" value="1"/>
</dbReference>
<organism evidence="5 6">
    <name type="scientific">Sporichthya brevicatena</name>
    <dbReference type="NCBI Taxonomy" id="171442"/>
    <lineage>
        <taxon>Bacteria</taxon>
        <taxon>Bacillati</taxon>
        <taxon>Actinomycetota</taxon>
        <taxon>Actinomycetes</taxon>
        <taxon>Sporichthyales</taxon>
        <taxon>Sporichthyaceae</taxon>
        <taxon>Sporichthya</taxon>
    </lineage>
</organism>